<dbReference type="InterPro" id="IPR025997">
    <property type="entry name" value="SBP_2_dom"/>
</dbReference>
<dbReference type="InterPro" id="IPR028082">
    <property type="entry name" value="Peripla_BP_I"/>
</dbReference>
<accession>A0A1N6ZZL0</accession>
<comment type="subcellular location">
    <subcellularLocation>
        <location evidence="1">Cell envelope</location>
    </subcellularLocation>
</comment>
<gene>
    <name evidence="4" type="ORF">B1B05_13985</name>
    <name evidence="5" type="ORF">SAMN05443094_10712</name>
</gene>
<feature type="domain" description="Periplasmic binding protein" evidence="3">
    <location>
        <begin position="47"/>
        <end position="292"/>
    </location>
</feature>
<dbReference type="STRING" id="1017273.SAMN05443094_10712"/>
<evidence type="ECO:0000256" key="2">
    <source>
        <dbReference type="ARBA" id="ARBA00007639"/>
    </source>
</evidence>
<dbReference type="EMBL" id="FTLX01000007">
    <property type="protein sequence ID" value="SIR32223.1"/>
    <property type="molecule type" value="Genomic_DNA"/>
</dbReference>
<evidence type="ECO:0000259" key="3">
    <source>
        <dbReference type="Pfam" id="PF13407"/>
    </source>
</evidence>
<dbReference type="EMBL" id="MWSK01000007">
    <property type="protein sequence ID" value="OXS75644.1"/>
    <property type="molecule type" value="Genomic_DNA"/>
</dbReference>
<dbReference type="Proteomes" id="UP000215545">
    <property type="component" value="Unassembled WGS sequence"/>
</dbReference>
<dbReference type="PANTHER" id="PTHR30036">
    <property type="entry name" value="D-XYLOSE-BINDING PERIPLASMIC PROTEIN"/>
    <property type="match status" value="1"/>
</dbReference>
<evidence type="ECO:0000313" key="7">
    <source>
        <dbReference type="Proteomes" id="UP000215545"/>
    </source>
</evidence>
<sequence length="322" mass="35273">MKKLLVIYTFLLLAFGAYFYHYQINERERQQSETASFSTSLDEKYVMVTFQAGIDYWKPAIKGFEDAAEELGVSVEYRGAPQVDVYEQITVLEQVIARKPAGIAVSAVDAQKLDSTIQQAIDAGIPVVLFDADAPESGAASFLGTNNKEAGASAARQLASLLNETGKTAVITAPGQLNLQERTNGFVETIESYSDMEVVAVENGERDERAAKQAVLQLLKEHPDMKGFFSTEANGGAGIAEAVRSVQSDARVIGFDTYKQTLDLIKKGEMDATIAQGTWEMGYQSLQFLTKLKQNPSARIPKHVNTGVTVVTKENVEAYYAW</sequence>
<dbReference type="PANTHER" id="PTHR30036:SF7">
    <property type="entry name" value="ABC TRANSPORTER PERIPLASMIC-BINDING PROTEIN YPHF"/>
    <property type="match status" value="1"/>
</dbReference>
<dbReference type="RefSeq" id="WP_045850276.1">
    <property type="nucleotide sequence ID" value="NZ_FTLX01000007.1"/>
</dbReference>
<dbReference type="GO" id="GO:0030288">
    <property type="term" value="C:outer membrane-bounded periplasmic space"/>
    <property type="evidence" value="ECO:0007669"/>
    <property type="project" value="TreeGrafter"/>
</dbReference>
<protein>
    <submittedName>
        <fullName evidence="4">LacI family transcriptional regulator</fullName>
    </submittedName>
    <submittedName>
        <fullName evidence="5">Monosaccharide ABC transporter substrate-binding protein, CUT2 family</fullName>
    </submittedName>
</protein>
<reference evidence="4" key="3">
    <citation type="submission" date="2017-03" db="EMBL/GenBank/DDBJ databases">
        <authorList>
            <person name="Dastager S.G."/>
            <person name="Neurgaonkar P.S."/>
            <person name="Dharne M.S."/>
        </authorList>
    </citation>
    <scope>NUCLEOTIDE SEQUENCE</scope>
    <source>
        <strain evidence="4">DSM 25145</strain>
    </source>
</reference>
<dbReference type="OrthoDB" id="9800520at2"/>
<dbReference type="Proteomes" id="UP000186385">
    <property type="component" value="Unassembled WGS sequence"/>
</dbReference>
<organism evidence="5 6">
    <name type="scientific">Domibacillus enclensis</name>
    <dbReference type="NCBI Taxonomy" id="1017273"/>
    <lineage>
        <taxon>Bacteria</taxon>
        <taxon>Bacillati</taxon>
        <taxon>Bacillota</taxon>
        <taxon>Bacilli</taxon>
        <taxon>Bacillales</taxon>
        <taxon>Bacillaceae</taxon>
        <taxon>Domibacillus</taxon>
    </lineage>
</organism>
<dbReference type="GO" id="GO:0030246">
    <property type="term" value="F:carbohydrate binding"/>
    <property type="evidence" value="ECO:0007669"/>
    <property type="project" value="TreeGrafter"/>
</dbReference>
<reference evidence="5 6" key="1">
    <citation type="submission" date="2017-01" db="EMBL/GenBank/DDBJ databases">
        <authorList>
            <person name="Mah S.A."/>
            <person name="Swanson W.J."/>
            <person name="Moy G.W."/>
            <person name="Vacquier V.D."/>
        </authorList>
    </citation>
    <scope>NUCLEOTIDE SEQUENCE [LARGE SCALE GENOMIC DNA]</scope>
    <source>
        <strain evidence="5 6">NIO-1016</strain>
    </source>
</reference>
<evidence type="ECO:0000256" key="1">
    <source>
        <dbReference type="ARBA" id="ARBA00004196"/>
    </source>
</evidence>
<comment type="similarity">
    <text evidence="2">Belongs to the bacterial solute-binding protein 2 family.</text>
</comment>
<dbReference type="Gene3D" id="3.40.50.2300">
    <property type="match status" value="2"/>
</dbReference>
<proteinExistence type="inferred from homology"/>
<evidence type="ECO:0000313" key="5">
    <source>
        <dbReference type="EMBL" id="SIR32223.1"/>
    </source>
</evidence>
<dbReference type="AlphaFoldDB" id="A0A1N6ZZL0"/>
<dbReference type="SUPFAM" id="SSF53822">
    <property type="entry name" value="Periplasmic binding protein-like I"/>
    <property type="match status" value="1"/>
</dbReference>
<evidence type="ECO:0000313" key="6">
    <source>
        <dbReference type="Proteomes" id="UP000186385"/>
    </source>
</evidence>
<reference evidence="7" key="2">
    <citation type="submission" date="2017-03" db="EMBL/GenBank/DDBJ databases">
        <title>Bacillus sp. V-88(T) DSM27956, whole genome shotgun sequencing project.</title>
        <authorList>
            <person name="Dastager S.G."/>
            <person name="Neurgaonkar P.S."/>
            <person name="Dharne M.S."/>
        </authorList>
    </citation>
    <scope>NUCLEOTIDE SEQUENCE [LARGE SCALE GENOMIC DNA]</scope>
    <source>
        <strain evidence="7">DSM 25145</strain>
    </source>
</reference>
<name>A0A1N6ZZL0_9BACI</name>
<keyword evidence="7" id="KW-1185">Reference proteome</keyword>
<dbReference type="Pfam" id="PF13407">
    <property type="entry name" value="Peripla_BP_4"/>
    <property type="match status" value="1"/>
</dbReference>
<dbReference type="InterPro" id="IPR050555">
    <property type="entry name" value="Bact_Solute-Bind_Prot2"/>
</dbReference>
<evidence type="ECO:0000313" key="4">
    <source>
        <dbReference type="EMBL" id="OXS75644.1"/>
    </source>
</evidence>